<evidence type="ECO:0000313" key="5">
    <source>
        <dbReference type="EMBL" id="QHO68823.1"/>
    </source>
</evidence>
<dbReference type="GO" id="GO:0008168">
    <property type="term" value="F:methyltransferase activity"/>
    <property type="evidence" value="ECO:0007669"/>
    <property type="project" value="UniProtKB-UniRule"/>
</dbReference>
<keyword evidence="2 3" id="KW-0808">Transferase</keyword>
<dbReference type="Proteomes" id="UP000464507">
    <property type="component" value="Chromosome"/>
</dbReference>
<feature type="domain" description="Hcy-binding" evidence="4">
    <location>
        <begin position="5"/>
        <end position="312"/>
    </location>
</feature>
<evidence type="ECO:0000259" key="4">
    <source>
        <dbReference type="PROSITE" id="PS50970"/>
    </source>
</evidence>
<evidence type="ECO:0000256" key="2">
    <source>
        <dbReference type="ARBA" id="ARBA00022679"/>
    </source>
</evidence>
<dbReference type="AlphaFoldDB" id="A0A7L5AEK9"/>
<dbReference type="PANTHER" id="PTHR11103:SF18">
    <property type="entry name" value="SLR1189 PROTEIN"/>
    <property type="match status" value="1"/>
</dbReference>
<evidence type="ECO:0000256" key="1">
    <source>
        <dbReference type="ARBA" id="ARBA00022603"/>
    </source>
</evidence>
<dbReference type="Gene3D" id="3.20.20.330">
    <property type="entry name" value="Homocysteine-binding-like domain"/>
    <property type="match status" value="1"/>
</dbReference>
<dbReference type="InterPro" id="IPR003726">
    <property type="entry name" value="HCY_dom"/>
</dbReference>
<evidence type="ECO:0000313" key="6">
    <source>
        <dbReference type="Proteomes" id="UP000464507"/>
    </source>
</evidence>
<evidence type="ECO:0000256" key="3">
    <source>
        <dbReference type="PROSITE-ProRule" id="PRU00333"/>
    </source>
</evidence>
<dbReference type="GO" id="GO:0032259">
    <property type="term" value="P:methylation"/>
    <property type="evidence" value="ECO:0007669"/>
    <property type="project" value="UniProtKB-KW"/>
</dbReference>
<dbReference type="SUPFAM" id="SSF82282">
    <property type="entry name" value="Homocysteine S-methyltransferase"/>
    <property type="match status" value="1"/>
</dbReference>
<keyword evidence="6" id="KW-1185">Reference proteome</keyword>
<feature type="binding site" evidence="3">
    <location>
        <position position="228"/>
    </location>
    <ligand>
        <name>Zn(2+)</name>
        <dbReference type="ChEBI" id="CHEBI:29105"/>
    </ligand>
</feature>
<dbReference type="PANTHER" id="PTHR11103">
    <property type="entry name" value="SLR1189 PROTEIN"/>
    <property type="match status" value="1"/>
</dbReference>
<organism evidence="5 6">
    <name type="scientific">Marisediminicola antarctica</name>
    <dbReference type="NCBI Taxonomy" id="674079"/>
    <lineage>
        <taxon>Bacteria</taxon>
        <taxon>Bacillati</taxon>
        <taxon>Actinomycetota</taxon>
        <taxon>Actinomycetes</taxon>
        <taxon>Micrococcales</taxon>
        <taxon>Microbacteriaceae</taxon>
        <taxon>Marisediminicola</taxon>
    </lineage>
</organism>
<dbReference type="OrthoDB" id="9803687at2"/>
<feature type="binding site" evidence="3">
    <location>
        <position position="298"/>
    </location>
    <ligand>
        <name>Zn(2+)</name>
        <dbReference type="ChEBI" id="CHEBI:29105"/>
    </ligand>
</feature>
<dbReference type="InterPro" id="IPR036589">
    <property type="entry name" value="HCY_dom_sf"/>
</dbReference>
<reference evidence="5 6" key="1">
    <citation type="submission" date="2016-09" db="EMBL/GenBank/DDBJ databases">
        <title>Complete genome sequence of microbes from the polar regions.</title>
        <authorList>
            <person name="Liao L."/>
            <person name="Chen B."/>
        </authorList>
    </citation>
    <scope>NUCLEOTIDE SEQUENCE [LARGE SCALE GENOMIC DNA]</scope>
    <source>
        <strain evidence="5 6">ZS314</strain>
    </source>
</reference>
<dbReference type="GO" id="GO:0046872">
    <property type="term" value="F:metal ion binding"/>
    <property type="evidence" value="ECO:0007669"/>
    <property type="project" value="UniProtKB-KW"/>
</dbReference>
<dbReference type="PROSITE" id="PS50970">
    <property type="entry name" value="HCY"/>
    <property type="match status" value="1"/>
</dbReference>
<protein>
    <recommendedName>
        <fullName evidence="4">Hcy-binding domain-containing protein</fullName>
    </recommendedName>
</protein>
<dbReference type="EMBL" id="CP017146">
    <property type="protein sequence ID" value="QHO68823.1"/>
    <property type="molecule type" value="Genomic_DNA"/>
</dbReference>
<dbReference type="Pfam" id="PF02574">
    <property type="entry name" value="S-methyl_trans"/>
    <property type="match status" value="1"/>
</dbReference>
<sequence length="329" mass="35718">MPKYRAALPQLEEGALFLTDAGLETTLLFWEGIDLPHFAACELLRSDEGRDVLRSYFNRHAAVATRLGLGFVLDTATWRANPDWTARLGYGSQEFERVNRSSVLLAQKVRRVWETDASRIVIAAVVGPRAGGYASSERQSAQEAADYHSWQIDIFADTEADFISALTLNYSEEAIGITRAAQAAGMPVVISFTVETDGRLASGESISEAISAVDIDSGWYPECFAINCAHPTHLAEGMWDDDAVRRRVRGIRANASRCSHAELDNSETLDDGDPEELGRQLGELRRTNPQLTMLGGCCGCDTRHIEAIGRSAVASGSAIGLPRIGAAAD</sequence>
<comment type="cofactor">
    <cofactor evidence="3">
        <name>Zn(2+)</name>
        <dbReference type="ChEBI" id="CHEBI:29105"/>
    </cofactor>
</comment>
<gene>
    <name evidence="5" type="ORF">BHD05_03385</name>
</gene>
<proteinExistence type="predicted"/>
<keyword evidence="1 3" id="KW-0489">Methyltransferase</keyword>
<keyword evidence="3" id="KW-0479">Metal-binding</keyword>
<keyword evidence="3" id="KW-0862">Zinc</keyword>
<feature type="binding site" evidence="3">
    <location>
        <position position="297"/>
    </location>
    <ligand>
        <name>Zn(2+)</name>
        <dbReference type="ChEBI" id="CHEBI:29105"/>
    </ligand>
</feature>
<dbReference type="KEGG" id="mant:BHD05_03385"/>
<accession>A0A7L5AEK9</accession>
<name>A0A7L5AEK9_9MICO</name>
<dbReference type="RefSeq" id="WP_161885184.1">
    <property type="nucleotide sequence ID" value="NZ_CP017146.1"/>
</dbReference>